<dbReference type="SFLD" id="SFLDG01129">
    <property type="entry name" value="C1.5:_HAD__Beta-PGM__Phosphata"/>
    <property type="match status" value="1"/>
</dbReference>
<dbReference type="RefSeq" id="WP_275473649.1">
    <property type="nucleotide sequence ID" value="NZ_CP162940.1"/>
</dbReference>
<dbReference type="Gene3D" id="1.10.150.240">
    <property type="entry name" value="Putative phosphatase, domain 2"/>
    <property type="match status" value="1"/>
</dbReference>
<dbReference type="EMBL" id="JBDXSU010000005">
    <property type="protein sequence ID" value="MFB5190298.1"/>
    <property type="molecule type" value="Genomic_DNA"/>
</dbReference>
<evidence type="ECO:0000313" key="2">
    <source>
        <dbReference type="Proteomes" id="UP001579974"/>
    </source>
</evidence>
<dbReference type="InterPro" id="IPR036412">
    <property type="entry name" value="HAD-like_sf"/>
</dbReference>
<gene>
    <name evidence="1" type="ORF">KKP3000_003743</name>
</gene>
<name>A0ABV5ADI3_9BACL</name>
<dbReference type="InterPro" id="IPR023214">
    <property type="entry name" value="HAD_sf"/>
</dbReference>
<dbReference type="Pfam" id="PF13419">
    <property type="entry name" value="HAD_2"/>
    <property type="match status" value="1"/>
</dbReference>
<keyword evidence="2" id="KW-1185">Reference proteome</keyword>
<dbReference type="SFLD" id="SFLDS00003">
    <property type="entry name" value="Haloacid_Dehalogenase"/>
    <property type="match status" value="1"/>
</dbReference>
<organism evidence="1 2">
    <name type="scientific">Alicyclobacillus fastidiosus</name>
    <dbReference type="NCBI Taxonomy" id="392011"/>
    <lineage>
        <taxon>Bacteria</taxon>
        <taxon>Bacillati</taxon>
        <taxon>Bacillota</taxon>
        <taxon>Bacilli</taxon>
        <taxon>Bacillales</taxon>
        <taxon>Alicyclobacillaceae</taxon>
        <taxon>Alicyclobacillus</taxon>
    </lineage>
</organism>
<dbReference type="PANTHER" id="PTHR43434">
    <property type="entry name" value="PHOSPHOGLYCOLATE PHOSPHATASE"/>
    <property type="match status" value="1"/>
</dbReference>
<proteinExistence type="predicted"/>
<dbReference type="Gene3D" id="3.40.50.1000">
    <property type="entry name" value="HAD superfamily/HAD-like"/>
    <property type="match status" value="1"/>
</dbReference>
<sequence>MYQHILFDLDGTLTDSSLGITKSVAHALVAEGYPAPKLEELTWVVGPPLRESFLKLVNSTDVAVADRLLAQYRTRFEPIGMFENEVYDGIPDVLQALIDHSCQLHLATSKPRVYAEQILEHFSLAPFFTTVAGAELDGSIESKEDVIRTLLETAHLDRATCIMVGDREHDVHGAAANGIACVGVTYGFGTKSELLAAGARCIVDSPRDLTRVLTGPQRFD</sequence>
<evidence type="ECO:0000313" key="1">
    <source>
        <dbReference type="EMBL" id="MFB5190298.1"/>
    </source>
</evidence>
<dbReference type="InterPro" id="IPR023198">
    <property type="entry name" value="PGP-like_dom2"/>
</dbReference>
<dbReference type="InterPro" id="IPR050155">
    <property type="entry name" value="HAD-like_hydrolase_sf"/>
</dbReference>
<dbReference type="SUPFAM" id="SSF56784">
    <property type="entry name" value="HAD-like"/>
    <property type="match status" value="1"/>
</dbReference>
<protein>
    <submittedName>
        <fullName evidence="1">HAD hydrolase-like protein</fullName>
    </submittedName>
</protein>
<accession>A0ABV5ADI3</accession>
<dbReference type="InterPro" id="IPR041492">
    <property type="entry name" value="HAD_2"/>
</dbReference>
<comment type="caution">
    <text evidence="1">The sequence shown here is derived from an EMBL/GenBank/DDBJ whole genome shotgun (WGS) entry which is preliminary data.</text>
</comment>
<reference evidence="1 2" key="1">
    <citation type="journal article" date="2024" name="Int. J. Mol. Sci.">
        <title>Exploration of Alicyclobacillus spp. Genome in Search of Antibiotic Resistance.</title>
        <authorList>
            <person name="Bucka-Kolendo J."/>
            <person name="Kiousi D.E."/>
            <person name="Dekowska A."/>
            <person name="Mikolajczuk-Szczyrba A."/>
            <person name="Karadedos D.M."/>
            <person name="Michael P."/>
            <person name="Galanis A."/>
            <person name="Sokolowska B."/>
        </authorList>
    </citation>
    <scope>NUCLEOTIDE SEQUENCE [LARGE SCALE GENOMIC DNA]</scope>
    <source>
        <strain evidence="1 2">KKP 3000</strain>
    </source>
</reference>
<dbReference type="PANTHER" id="PTHR43434:SF20">
    <property type="entry name" value="5'-NUCLEOTIDASE"/>
    <property type="match status" value="1"/>
</dbReference>
<dbReference type="Proteomes" id="UP001579974">
    <property type="component" value="Unassembled WGS sequence"/>
</dbReference>